<reference evidence="8" key="1">
    <citation type="submission" date="2022-12" db="EMBL/GenBank/DDBJ databases">
        <authorList>
            <person name="Petersen C."/>
        </authorList>
    </citation>
    <scope>NUCLEOTIDE SEQUENCE</scope>
    <source>
        <strain evidence="8">IBT 16125</strain>
    </source>
</reference>
<comment type="caution">
    <text evidence="8">The sequence shown here is derived from an EMBL/GenBank/DDBJ whole genome shotgun (WGS) entry which is preliminary data.</text>
</comment>
<keyword evidence="5" id="KW-0539">Nucleus</keyword>
<feature type="chain" id="PRO_5042038135" description="Transcription factor domain-containing protein" evidence="7">
    <location>
        <begin position="22"/>
        <end position="440"/>
    </location>
</feature>
<evidence type="ECO:0000313" key="8">
    <source>
        <dbReference type="EMBL" id="KAJ5438754.1"/>
    </source>
</evidence>
<sequence>MAVLLVFDLVFLVCITKGTECRYPANSRQLTESKTHKANSLSTGRRNPLLSPPATDVTAESSLGAGSDVDAIIASAFTSSDLVSTNIDGIYFNEDNSDMSLPSLLDVQEYQNLSHTHLSGWQPSEEQQTSSFFNLSIPAQVTSNPRSLVQRPKFKAGGEGIATLILHTLKSYLRMMLQHNTLPPFIHPRTISPDFDRGNTEPLTNCISLVHMIGSKIKGSRKLFWKNVRLECERLLEDYPTLSKWELLTAMQATCIYILIRLDEGATDENDFDTLLLAVVTAMSKQLQCYDLIRKSQLADRAHSPDQEWEDWIFEESERRLCAICRVVNLLVYFEPAALCDMSSEFVIAPLPAKKALWEANDELSWHAESNSAKNQPSLGLTKNGQVVKLYGLEPDQMHSLPGTYTLSVTKSESAENWEEWCSGMDGLGGLIMLAASLIV</sequence>
<dbReference type="PANTHER" id="PTHR47660:SF3">
    <property type="entry name" value="FINGER DOMAIN PROTEIN, PUTATIVE (AFU_ORTHOLOGUE AFUA_4G03310)-RELATED"/>
    <property type="match status" value="1"/>
</dbReference>
<keyword evidence="7" id="KW-0732">Signal</keyword>
<keyword evidence="9" id="KW-1185">Reference proteome</keyword>
<gene>
    <name evidence="8" type="ORF">N7458_009752</name>
</gene>
<accession>A0AAD6BXJ5</accession>
<dbReference type="PANTHER" id="PTHR47660">
    <property type="entry name" value="TRANSCRIPTION FACTOR WITH C2H2 AND ZN(2)-CYS(6) DNA BINDING DOMAIN (EUROFUNG)-RELATED-RELATED"/>
    <property type="match status" value="1"/>
</dbReference>
<keyword evidence="3" id="KW-0805">Transcription regulation</keyword>
<feature type="compositionally biased region" description="Polar residues" evidence="6">
    <location>
        <begin position="28"/>
        <end position="45"/>
    </location>
</feature>
<dbReference type="GeneID" id="81603377"/>
<keyword evidence="2" id="KW-0862">Zinc</keyword>
<feature type="signal peptide" evidence="7">
    <location>
        <begin position="1"/>
        <end position="21"/>
    </location>
</feature>
<evidence type="ECO:0000313" key="9">
    <source>
        <dbReference type="Proteomes" id="UP001213681"/>
    </source>
</evidence>
<evidence type="ECO:0008006" key="10">
    <source>
        <dbReference type="Google" id="ProtNLM"/>
    </source>
</evidence>
<feature type="region of interest" description="Disordered" evidence="6">
    <location>
        <begin position="28"/>
        <end position="58"/>
    </location>
</feature>
<dbReference type="AlphaFoldDB" id="A0AAD6BXJ5"/>
<evidence type="ECO:0000256" key="6">
    <source>
        <dbReference type="SAM" id="MobiDB-lite"/>
    </source>
</evidence>
<evidence type="ECO:0000256" key="4">
    <source>
        <dbReference type="ARBA" id="ARBA00023163"/>
    </source>
</evidence>
<evidence type="ECO:0000256" key="2">
    <source>
        <dbReference type="ARBA" id="ARBA00022833"/>
    </source>
</evidence>
<dbReference type="Proteomes" id="UP001213681">
    <property type="component" value="Unassembled WGS sequence"/>
</dbReference>
<reference evidence="8" key="2">
    <citation type="journal article" date="2023" name="IMA Fungus">
        <title>Comparative genomic study of the Penicillium genus elucidates a diverse pangenome and 15 lateral gene transfer events.</title>
        <authorList>
            <person name="Petersen C."/>
            <person name="Sorensen T."/>
            <person name="Nielsen M.R."/>
            <person name="Sondergaard T.E."/>
            <person name="Sorensen J.L."/>
            <person name="Fitzpatrick D.A."/>
            <person name="Frisvad J.C."/>
            <person name="Nielsen K.L."/>
        </authorList>
    </citation>
    <scope>NUCLEOTIDE SEQUENCE</scope>
    <source>
        <strain evidence="8">IBT 16125</strain>
    </source>
</reference>
<evidence type="ECO:0000256" key="1">
    <source>
        <dbReference type="ARBA" id="ARBA00022723"/>
    </source>
</evidence>
<protein>
    <recommendedName>
        <fullName evidence="10">Transcription factor domain-containing protein</fullName>
    </recommendedName>
</protein>
<dbReference type="RefSeq" id="XP_056761983.1">
    <property type="nucleotide sequence ID" value="XM_056913134.1"/>
</dbReference>
<dbReference type="EMBL" id="JAPVEA010000008">
    <property type="protein sequence ID" value="KAJ5438754.1"/>
    <property type="molecule type" value="Genomic_DNA"/>
</dbReference>
<keyword evidence="1" id="KW-0479">Metal-binding</keyword>
<proteinExistence type="predicted"/>
<evidence type="ECO:0000256" key="5">
    <source>
        <dbReference type="ARBA" id="ARBA00023242"/>
    </source>
</evidence>
<organism evidence="8 9">
    <name type="scientific">Penicillium daleae</name>
    <dbReference type="NCBI Taxonomy" id="63821"/>
    <lineage>
        <taxon>Eukaryota</taxon>
        <taxon>Fungi</taxon>
        <taxon>Dikarya</taxon>
        <taxon>Ascomycota</taxon>
        <taxon>Pezizomycotina</taxon>
        <taxon>Eurotiomycetes</taxon>
        <taxon>Eurotiomycetidae</taxon>
        <taxon>Eurotiales</taxon>
        <taxon>Aspergillaceae</taxon>
        <taxon>Penicillium</taxon>
    </lineage>
</organism>
<name>A0AAD6BXJ5_9EURO</name>
<evidence type="ECO:0000256" key="3">
    <source>
        <dbReference type="ARBA" id="ARBA00023015"/>
    </source>
</evidence>
<evidence type="ECO:0000256" key="7">
    <source>
        <dbReference type="SAM" id="SignalP"/>
    </source>
</evidence>
<keyword evidence="4" id="KW-0804">Transcription</keyword>
<dbReference type="GO" id="GO:0046872">
    <property type="term" value="F:metal ion binding"/>
    <property type="evidence" value="ECO:0007669"/>
    <property type="project" value="UniProtKB-KW"/>
</dbReference>